<feature type="domain" description="CHAT" evidence="2">
    <location>
        <begin position="596"/>
        <end position="871"/>
    </location>
</feature>
<dbReference type="RefSeq" id="WP_073555165.1">
    <property type="nucleotide sequence ID" value="NZ_MRCA01000002.1"/>
</dbReference>
<evidence type="ECO:0000256" key="1">
    <source>
        <dbReference type="SAM" id="Phobius"/>
    </source>
</evidence>
<dbReference type="PANTHER" id="PTHR10098">
    <property type="entry name" value="RAPSYN-RELATED"/>
    <property type="match status" value="1"/>
</dbReference>
<protein>
    <recommendedName>
        <fullName evidence="2">CHAT domain-containing protein</fullName>
    </recommendedName>
</protein>
<keyword evidence="4" id="KW-1185">Reference proteome</keyword>
<dbReference type="OrthoDB" id="446317at2"/>
<sequence>MLRRHRISNIRRLLQFLFICIFACGLCIKYFASWSKIVSEVISVKAVVQNEYTQNFLTPPTDVNQLLKRGEKRYEAEDFQGAIADWQIALNLSNENQRVSSKIAIVEKLAKAYHQIGEFKAAIAYWEELVAYYRQTNNWPSVGQILIQQAQVYNSLGEPNDARRLSEIALQIARSHHDDNLESAALRIRGEAHRIAGNYNKAIIDLKFSIKAAQDTHNLAYQAAAFNQLGITYINLSQKNYNYAKIAWDTGEIDAAEDFTQKASKYDSQALESFQKSLSISRKFKDKLKEIKLLIYSIPPTNRIGKSQLATAQLQLVLLLLERLPISEAKAYAAIDLAELLKYFSAETNLSFAKCPTDDRESQAIDLLNQAVAVAQNLSEYRALSLALGNLGHIYECRHNYEQALKLTKQAQQIAQTKPNAQDSLYLWYWQVGRILKSQNRPLEAIAAYEQAVTTLEKIYTQIVVTNPDLQPDPYDTLESIYRELIALKLGLEEVDSAITYLDALKLAQLRNYFRKDDLAIKFHPTKANLLSSDKIQNTAVFWSIVLEERTAIVVYLPNGETKLKWINFDSQSFKDEISKFRLELERRSDIIYNRRQAQKLYDLIVHPFAADLESLQVKTLVFVPDSFLCSVPMAALHDGQNFLIEKYAIASTPSLSLTDPFKIKSENLRALAVGLTEDARVDGRRYKALTNIKKEIDQVLMTIPGSKQLLNQDLTRDRLQAELQHSIYPIIHIATHAEFGIAPEDTFLVIGKNEKLTMTDLYSMIQNVSQGINSVDLLLLTACETARGNDHTNLGLASVAVSAGVRSTLASLWSINDAATVTLVTKFYQYWYDYGFSKVEALQKAQQDLITLGKKYAHPYYWAPFILLGNWF</sequence>
<organism evidence="3 4">
    <name type="scientific">Fischerella major NIES-592</name>
    <dbReference type="NCBI Taxonomy" id="210994"/>
    <lineage>
        <taxon>Bacteria</taxon>
        <taxon>Bacillati</taxon>
        <taxon>Cyanobacteriota</taxon>
        <taxon>Cyanophyceae</taxon>
        <taxon>Nostocales</taxon>
        <taxon>Hapalosiphonaceae</taxon>
        <taxon>Fischerella</taxon>
    </lineage>
</organism>
<keyword evidence="1" id="KW-1133">Transmembrane helix</keyword>
<dbReference type="AlphaFoldDB" id="A0A1U7H357"/>
<proteinExistence type="predicted"/>
<dbReference type="InterPro" id="IPR011990">
    <property type="entry name" value="TPR-like_helical_dom_sf"/>
</dbReference>
<dbReference type="Pfam" id="PF12770">
    <property type="entry name" value="CHAT"/>
    <property type="match status" value="1"/>
</dbReference>
<dbReference type="InterPro" id="IPR024983">
    <property type="entry name" value="CHAT_dom"/>
</dbReference>
<evidence type="ECO:0000259" key="2">
    <source>
        <dbReference type="Pfam" id="PF12770"/>
    </source>
</evidence>
<dbReference type="SMART" id="SM00028">
    <property type="entry name" value="TPR"/>
    <property type="match status" value="7"/>
</dbReference>
<dbReference type="Proteomes" id="UP000186391">
    <property type="component" value="Unassembled WGS sequence"/>
</dbReference>
<name>A0A1U7H357_9CYAN</name>
<gene>
    <name evidence="3" type="ORF">NIES592_05685</name>
</gene>
<comment type="caution">
    <text evidence="3">The sequence shown here is derived from an EMBL/GenBank/DDBJ whole genome shotgun (WGS) entry which is preliminary data.</text>
</comment>
<reference evidence="3 4" key="1">
    <citation type="submission" date="2016-11" db="EMBL/GenBank/DDBJ databases">
        <title>Draft Genome Sequences of Nine Cyanobacterial Strains from Diverse Habitats.</title>
        <authorList>
            <person name="Zhu T."/>
            <person name="Hou S."/>
            <person name="Lu X."/>
            <person name="Hess W.R."/>
        </authorList>
    </citation>
    <scope>NUCLEOTIDE SEQUENCE [LARGE SCALE GENOMIC DNA]</scope>
    <source>
        <strain evidence="3 4">NIES-592</strain>
    </source>
</reference>
<dbReference type="InterPro" id="IPR019734">
    <property type="entry name" value="TPR_rpt"/>
</dbReference>
<dbReference type="EMBL" id="MRCA01000002">
    <property type="protein sequence ID" value="OKH15582.1"/>
    <property type="molecule type" value="Genomic_DNA"/>
</dbReference>
<dbReference type="Gene3D" id="1.25.40.10">
    <property type="entry name" value="Tetratricopeptide repeat domain"/>
    <property type="match status" value="3"/>
</dbReference>
<accession>A0A1U7H357</accession>
<keyword evidence="1" id="KW-0472">Membrane</keyword>
<evidence type="ECO:0000313" key="3">
    <source>
        <dbReference type="EMBL" id="OKH15582.1"/>
    </source>
</evidence>
<feature type="transmembrane region" description="Helical" evidence="1">
    <location>
        <begin position="12"/>
        <end position="32"/>
    </location>
</feature>
<dbReference type="SUPFAM" id="SSF48452">
    <property type="entry name" value="TPR-like"/>
    <property type="match status" value="2"/>
</dbReference>
<dbReference type="Pfam" id="PF13424">
    <property type="entry name" value="TPR_12"/>
    <property type="match status" value="1"/>
</dbReference>
<evidence type="ECO:0000313" key="4">
    <source>
        <dbReference type="Proteomes" id="UP000186391"/>
    </source>
</evidence>
<keyword evidence="1" id="KW-0812">Transmembrane</keyword>